<feature type="non-terminal residue" evidence="1">
    <location>
        <position position="1"/>
    </location>
</feature>
<keyword evidence="2" id="KW-1185">Reference proteome</keyword>
<dbReference type="EMBL" id="CAJVCH010270122">
    <property type="protein sequence ID" value="CAG7734490.1"/>
    <property type="molecule type" value="Genomic_DNA"/>
</dbReference>
<dbReference type="AlphaFoldDB" id="A0A8J2K7Y1"/>
<gene>
    <name evidence="1" type="ORF">AFUS01_LOCUS22875</name>
</gene>
<accession>A0A8J2K7Y1</accession>
<dbReference type="Proteomes" id="UP000708208">
    <property type="component" value="Unassembled WGS sequence"/>
</dbReference>
<proteinExistence type="predicted"/>
<comment type="caution">
    <text evidence="1">The sequence shown here is derived from an EMBL/GenBank/DDBJ whole genome shotgun (WGS) entry which is preliminary data.</text>
</comment>
<protein>
    <submittedName>
        <fullName evidence="1">Uncharacterized protein</fullName>
    </submittedName>
</protein>
<evidence type="ECO:0000313" key="2">
    <source>
        <dbReference type="Proteomes" id="UP000708208"/>
    </source>
</evidence>
<reference evidence="1" key="1">
    <citation type="submission" date="2021-06" db="EMBL/GenBank/DDBJ databases">
        <authorList>
            <person name="Hodson N. C."/>
            <person name="Mongue J. A."/>
            <person name="Jaron S. K."/>
        </authorList>
    </citation>
    <scope>NUCLEOTIDE SEQUENCE</scope>
</reference>
<sequence>TLRKPIFSRNIGDSHEKYEKRDLTEDDLKILFVAALIAADIEQAKREPVSDS</sequence>
<organism evidence="1 2">
    <name type="scientific">Allacma fusca</name>
    <dbReference type="NCBI Taxonomy" id="39272"/>
    <lineage>
        <taxon>Eukaryota</taxon>
        <taxon>Metazoa</taxon>
        <taxon>Ecdysozoa</taxon>
        <taxon>Arthropoda</taxon>
        <taxon>Hexapoda</taxon>
        <taxon>Collembola</taxon>
        <taxon>Symphypleona</taxon>
        <taxon>Sminthuridae</taxon>
        <taxon>Allacma</taxon>
    </lineage>
</organism>
<name>A0A8J2K7Y1_9HEXA</name>
<evidence type="ECO:0000313" key="1">
    <source>
        <dbReference type="EMBL" id="CAG7734490.1"/>
    </source>
</evidence>